<reference evidence="1" key="1">
    <citation type="journal article" date="2022" name="bioRxiv">
        <title>Sequencing and chromosome-scale assembly of the giantPleurodeles waltlgenome.</title>
        <authorList>
            <person name="Brown T."/>
            <person name="Elewa A."/>
            <person name="Iarovenko S."/>
            <person name="Subramanian E."/>
            <person name="Araus A.J."/>
            <person name="Petzold A."/>
            <person name="Susuki M."/>
            <person name="Suzuki K.-i.T."/>
            <person name="Hayashi T."/>
            <person name="Toyoda A."/>
            <person name="Oliveira C."/>
            <person name="Osipova E."/>
            <person name="Leigh N.D."/>
            <person name="Simon A."/>
            <person name="Yun M.H."/>
        </authorList>
    </citation>
    <scope>NUCLEOTIDE SEQUENCE</scope>
    <source>
        <strain evidence="1">20211129_DDA</strain>
        <tissue evidence="1">Liver</tissue>
    </source>
</reference>
<evidence type="ECO:0000313" key="1">
    <source>
        <dbReference type="EMBL" id="KAJ1152665.1"/>
    </source>
</evidence>
<dbReference type="Proteomes" id="UP001066276">
    <property type="component" value="Chromosome 5"/>
</dbReference>
<organism evidence="1 2">
    <name type="scientific">Pleurodeles waltl</name>
    <name type="common">Iberian ribbed newt</name>
    <dbReference type="NCBI Taxonomy" id="8319"/>
    <lineage>
        <taxon>Eukaryota</taxon>
        <taxon>Metazoa</taxon>
        <taxon>Chordata</taxon>
        <taxon>Craniata</taxon>
        <taxon>Vertebrata</taxon>
        <taxon>Euteleostomi</taxon>
        <taxon>Amphibia</taxon>
        <taxon>Batrachia</taxon>
        <taxon>Caudata</taxon>
        <taxon>Salamandroidea</taxon>
        <taxon>Salamandridae</taxon>
        <taxon>Pleurodelinae</taxon>
        <taxon>Pleurodeles</taxon>
    </lineage>
</organism>
<evidence type="ECO:0000313" key="2">
    <source>
        <dbReference type="Proteomes" id="UP001066276"/>
    </source>
</evidence>
<keyword evidence="2" id="KW-1185">Reference proteome</keyword>
<comment type="caution">
    <text evidence="1">The sequence shown here is derived from an EMBL/GenBank/DDBJ whole genome shotgun (WGS) entry which is preliminary data.</text>
</comment>
<gene>
    <name evidence="1" type="ORF">NDU88_005440</name>
</gene>
<proteinExistence type="predicted"/>
<protein>
    <submittedName>
        <fullName evidence="1">Uncharacterized protein</fullName>
    </submittedName>
</protein>
<dbReference type="AlphaFoldDB" id="A0AAV7RMB7"/>
<dbReference type="EMBL" id="JANPWB010000009">
    <property type="protein sequence ID" value="KAJ1152665.1"/>
    <property type="molecule type" value="Genomic_DNA"/>
</dbReference>
<sequence>MLRTPTGTGVYIQQAIRRYFATTWQNVYTDRTRPQPGALKELLEGIQLSCLPPIRAEFLDARLYKDKIVLANRHLKSGMSLSSNGLPADQKYTDILADRLLEVGGLWWTLVAPMDYRQEKQKNAKVPVSPGGTVPLQATTLLGRGWLLGFCAQALPRGWPPSPRLLLPLLSRPPRLAAPLRFFLALNRSLLRLLLA</sequence>
<name>A0AAV7RMB7_PLEWA</name>
<accession>A0AAV7RMB7</accession>